<evidence type="ECO:0000313" key="5">
    <source>
        <dbReference type="Proteomes" id="UP000181884"/>
    </source>
</evidence>
<feature type="domain" description="Nudix hydrolase" evidence="3">
    <location>
        <begin position="64"/>
        <end position="192"/>
    </location>
</feature>
<reference evidence="4 5" key="1">
    <citation type="submission" date="2014-12" db="EMBL/GenBank/DDBJ databases">
        <title>Draft genome sequences of 29 type strains of Enterococci.</title>
        <authorList>
            <person name="Zhong Z."/>
            <person name="Sun Z."/>
            <person name="Liu W."/>
            <person name="Zhang W."/>
            <person name="Zhang H."/>
        </authorList>
    </citation>
    <scope>NUCLEOTIDE SEQUENCE [LARGE SCALE GENOMIC DNA]</scope>
    <source>
        <strain evidence="4 5">DSM 17029</strain>
    </source>
</reference>
<dbReference type="Gene3D" id="3.90.79.10">
    <property type="entry name" value="Nucleoside Triphosphate Pyrophosphohydrolase"/>
    <property type="match status" value="1"/>
</dbReference>
<dbReference type="STRING" id="214095.RU97_GL001545"/>
<evidence type="ECO:0000313" key="4">
    <source>
        <dbReference type="EMBL" id="OJG18927.1"/>
    </source>
</evidence>
<proteinExistence type="predicted"/>
<dbReference type="Pfam" id="PF12535">
    <property type="entry name" value="Nudix_N"/>
    <property type="match status" value="1"/>
</dbReference>
<organism evidence="4 5">
    <name type="scientific">Enterococcus canis</name>
    <dbReference type="NCBI Taxonomy" id="214095"/>
    <lineage>
        <taxon>Bacteria</taxon>
        <taxon>Bacillati</taxon>
        <taxon>Bacillota</taxon>
        <taxon>Bacilli</taxon>
        <taxon>Lactobacillales</taxon>
        <taxon>Enterococcaceae</taxon>
        <taxon>Enterococcus</taxon>
    </lineage>
</organism>
<dbReference type="Pfam" id="PF00293">
    <property type="entry name" value="NUDIX"/>
    <property type="match status" value="1"/>
</dbReference>
<sequence length="201" mass="22497">MRKLEKLQSYQRILALAQAGLMYGKDVFDQERYQELYELATMLLAEVGKTDVATIQELVADSGYPTPKVDVRGFITEGDKVLLVQDTASGRWSLPGGYAEIGVSPSQNVQKEVLEETGLTVTVAGLLAVFDTNLRSDIPQLSQYYKLIFACEPVSGRFIENSETTQSAYFSLDKLPPLSEKRTTVQQLQKLFQLREKAFSQ</sequence>
<dbReference type="Proteomes" id="UP000181884">
    <property type="component" value="Unassembled WGS sequence"/>
</dbReference>
<dbReference type="InterPro" id="IPR015797">
    <property type="entry name" value="NUDIX_hydrolase-like_dom_sf"/>
</dbReference>
<dbReference type="Gene3D" id="6.10.250.1120">
    <property type="match status" value="1"/>
</dbReference>
<name>A0A1L8RGR3_9ENTE</name>
<dbReference type="EMBL" id="JXKH01000003">
    <property type="protein sequence ID" value="OJG18927.1"/>
    <property type="molecule type" value="Genomic_DNA"/>
</dbReference>
<dbReference type="InterPro" id="IPR059176">
    <property type="entry name" value="UDP-X_N"/>
</dbReference>
<gene>
    <name evidence="4" type="ORF">RU97_GL001545</name>
</gene>
<dbReference type="PANTHER" id="PTHR43046">
    <property type="entry name" value="GDP-MANNOSE MANNOSYL HYDROLASE"/>
    <property type="match status" value="1"/>
</dbReference>
<accession>A0A1L8RGR3</accession>
<dbReference type="InterPro" id="IPR000086">
    <property type="entry name" value="NUDIX_hydrolase_dom"/>
</dbReference>
<dbReference type="AlphaFoldDB" id="A0A1L8RGR3"/>
<comment type="caution">
    <text evidence="4">The sequence shown here is derived from an EMBL/GenBank/DDBJ whole genome shotgun (WGS) entry which is preliminary data.</text>
</comment>
<keyword evidence="2" id="KW-0378">Hydrolase</keyword>
<comment type="cofactor">
    <cofactor evidence="1">
        <name>Mg(2+)</name>
        <dbReference type="ChEBI" id="CHEBI:18420"/>
    </cofactor>
</comment>
<dbReference type="GO" id="GO:0016787">
    <property type="term" value="F:hydrolase activity"/>
    <property type="evidence" value="ECO:0007669"/>
    <property type="project" value="UniProtKB-KW"/>
</dbReference>
<evidence type="ECO:0000256" key="1">
    <source>
        <dbReference type="ARBA" id="ARBA00001946"/>
    </source>
</evidence>
<dbReference type="SUPFAM" id="SSF55811">
    <property type="entry name" value="Nudix"/>
    <property type="match status" value="1"/>
</dbReference>
<dbReference type="PANTHER" id="PTHR43046:SF16">
    <property type="entry name" value="ADP-RIBOSE PYROPHOSPHATASE YJHB-RELATED"/>
    <property type="match status" value="1"/>
</dbReference>
<evidence type="ECO:0000256" key="2">
    <source>
        <dbReference type="ARBA" id="ARBA00022801"/>
    </source>
</evidence>
<dbReference type="PROSITE" id="PS51462">
    <property type="entry name" value="NUDIX"/>
    <property type="match status" value="1"/>
</dbReference>
<protein>
    <submittedName>
        <fullName evidence="4">ADP-ribose pyrophosphatase</fullName>
    </submittedName>
</protein>
<keyword evidence="5" id="KW-1185">Reference proteome</keyword>
<evidence type="ECO:0000259" key="3">
    <source>
        <dbReference type="PROSITE" id="PS51462"/>
    </source>
</evidence>